<evidence type="ECO:0000256" key="1">
    <source>
        <dbReference type="SAM" id="MobiDB-lite"/>
    </source>
</evidence>
<dbReference type="Proteomes" id="UP001500383">
    <property type="component" value="Unassembled WGS sequence"/>
</dbReference>
<accession>A0ABN2IK49</accession>
<protein>
    <recommendedName>
        <fullName evidence="4">CopG family transcriptional regulator</fullName>
    </recommendedName>
</protein>
<comment type="caution">
    <text evidence="2">The sequence shown here is derived from an EMBL/GenBank/DDBJ whole genome shotgun (WGS) entry which is preliminary data.</text>
</comment>
<reference evidence="2 3" key="1">
    <citation type="journal article" date="2019" name="Int. J. Syst. Evol. Microbiol.">
        <title>The Global Catalogue of Microorganisms (GCM) 10K type strain sequencing project: providing services to taxonomists for standard genome sequencing and annotation.</title>
        <authorList>
            <consortium name="The Broad Institute Genomics Platform"/>
            <consortium name="The Broad Institute Genome Sequencing Center for Infectious Disease"/>
            <person name="Wu L."/>
            <person name="Ma J."/>
        </authorList>
    </citation>
    <scope>NUCLEOTIDE SEQUENCE [LARGE SCALE GENOMIC DNA]</scope>
    <source>
        <strain evidence="2 3">JCM 16002</strain>
    </source>
</reference>
<gene>
    <name evidence="2" type="ORF">GCM10009831_15290</name>
</gene>
<evidence type="ECO:0008006" key="4">
    <source>
        <dbReference type="Google" id="ProtNLM"/>
    </source>
</evidence>
<keyword evidence="3" id="KW-1185">Reference proteome</keyword>
<organism evidence="2 3">
    <name type="scientific">Dietzia cercidiphylli</name>
    <dbReference type="NCBI Taxonomy" id="498199"/>
    <lineage>
        <taxon>Bacteria</taxon>
        <taxon>Bacillati</taxon>
        <taxon>Actinomycetota</taxon>
        <taxon>Actinomycetes</taxon>
        <taxon>Mycobacteriales</taxon>
        <taxon>Dietziaceae</taxon>
        <taxon>Dietzia</taxon>
    </lineage>
</organism>
<evidence type="ECO:0000313" key="2">
    <source>
        <dbReference type="EMBL" id="GAA1706561.1"/>
    </source>
</evidence>
<name>A0ABN2IK49_9ACTN</name>
<dbReference type="RefSeq" id="WP_182659086.1">
    <property type="nucleotide sequence ID" value="NZ_BAAAQG010000007.1"/>
</dbReference>
<evidence type="ECO:0000313" key="3">
    <source>
        <dbReference type="Proteomes" id="UP001500383"/>
    </source>
</evidence>
<proteinExistence type="predicted"/>
<feature type="region of interest" description="Disordered" evidence="1">
    <location>
        <begin position="32"/>
        <end position="60"/>
    </location>
</feature>
<sequence>MSADIGILHRAVEEYVASMSKPEFEGFVAMTRDPEESKPDPAAAETDLDKISGRMFGGGK</sequence>
<dbReference type="EMBL" id="BAAAQG010000007">
    <property type="protein sequence ID" value="GAA1706561.1"/>
    <property type="molecule type" value="Genomic_DNA"/>
</dbReference>